<dbReference type="PANTHER" id="PTHR35271">
    <property type="entry name" value="ABC TRANSPORTER, SUBSTRATE-BINDING LIPOPROTEIN-RELATED"/>
    <property type="match status" value="1"/>
</dbReference>
<dbReference type="InterPro" id="IPR028082">
    <property type="entry name" value="Peripla_BP_I"/>
</dbReference>
<dbReference type="SUPFAM" id="SSF53822">
    <property type="entry name" value="Periplasmic binding protein-like I"/>
    <property type="match status" value="1"/>
</dbReference>
<dbReference type="Proteomes" id="UP000253314">
    <property type="component" value="Unassembled WGS sequence"/>
</dbReference>
<evidence type="ECO:0000256" key="1">
    <source>
        <dbReference type="SAM" id="MobiDB-lite"/>
    </source>
</evidence>
<name>A0A366XRQ8_9BACI</name>
<proteinExistence type="predicted"/>
<dbReference type="Pfam" id="PF04392">
    <property type="entry name" value="ABC_sub_bind"/>
    <property type="match status" value="1"/>
</dbReference>
<reference evidence="2 3" key="1">
    <citation type="submission" date="2018-07" db="EMBL/GenBank/DDBJ databases">
        <title>Lottiidibacillus patelloidae gen. nov., sp. nov., isolated from the intestinal tract of a marine limpet and the reclassification of B. taeanensis BH030017T, B. algicola KMM 3737T and B. hwajinpoensis SW-72T as genus Lottiidibacillus.</title>
        <authorList>
            <person name="Liu R."/>
            <person name="Huang Z."/>
        </authorList>
    </citation>
    <scope>NUCLEOTIDE SEQUENCE [LARGE SCALE GENOMIC DNA]</scope>
    <source>
        <strain evidence="2 3">BH030017</strain>
    </source>
</reference>
<evidence type="ECO:0000313" key="3">
    <source>
        <dbReference type="Proteomes" id="UP000253314"/>
    </source>
</evidence>
<protein>
    <submittedName>
        <fullName evidence="2">BMP family ABC transporter substrate-binding protein</fullName>
    </submittedName>
</protein>
<evidence type="ECO:0000313" key="2">
    <source>
        <dbReference type="EMBL" id="RBW69050.1"/>
    </source>
</evidence>
<dbReference type="RefSeq" id="WP_113806699.1">
    <property type="nucleotide sequence ID" value="NZ_QOCW01000014.1"/>
</dbReference>
<dbReference type="CDD" id="cd06325">
    <property type="entry name" value="PBP1_ABC_unchar_transporter"/>
    <property type="match status" value="1"/>
</dbReference>
<dbReference type="PANTHER" id="PTHR35271:SF1">
    <property type="entry name" value="ABC TRANSPORTER, SUBSTRATE-BINDING LIPOPROTEIN"/>
    <property type="match status" value="1"/>
</dbReference>
<comment type="caution">
    <text evidence="2">The sequence shown here is derived from an EMBL/GenBank/DDBJ whole genome shotgun (WGS) entry which is preliminary data.</text>
</comment>
<dbReference type="OrthoDB" id="9776955at2"/>
<accession>A0A366XRQ8</accession>
<sequence length="319" mass="33599">MALAGCGTSDKEAADNTEGGASAEPVSIGITQIVEHPSLDAATEGFKAALKENGFENAKFDVQIAQGDMNTSMTIAQNFVGDKVDLIFANSTPSAQSALNATNEIPIVFTAVTDPVGAQLVPSMEEAGVNITGTSDTLPAAIPSTVKFIAENFDVTKVGLIYNAGEQNAEYQVEQVKEEMEGTGLEAVEAPVSTSAEVKQAAESLVGRADVIYVVKDNTVVSALESVVAVANDSDLPLFVGEGDSVKRGGFAGFGVDYYELGYQTGEMAVQILKSEKAISEVAPVYAAQELKLLINKNAAKEMDIELKPEWDDIAEYIE</sequence>
<dbReference type="EMBL" id="QOCW01000014">
    <property type="protein sequence ID" value="RBW69050.1"/>
    <property type="molecule type" value="Genomic_DNA"/>
</dbReference>
<feature type="region of interest" description="Disordered" evidence="1">
    <location>
        <begin position="1"/>
        <end position="22"/>
    </location>
</feature>
<dbReference type="AlphaFoldDB" id="A0A366XRQ8"/>
<dbReference type="Gene3D" id="3.40.50.2300">
    <property type="match status" value="2"/>
</dbReference>
<dbReference type="InterPro" id="IPR007487">
    <property type="entry name" value="ABC_transpt-TYRBP-like"/>
</dbReference>
<keyword evidence="3" id="KW-1185">Reference proteome</keyword>
<gene>
    <name evidence="2" type="ORF">DS031_13885</name>
</gene>
<organism evidence="2 3">
    <name type="scientific">Bacillus taeanensis</name>
    <dbReference type="NCBI Taxonomy" id="273032"/>
    <lineage>
        <taxon>Bacteria</taxon>
        <taxon>Bacillati</taxon>
        <taxon>Bacillota</taxon>
        <taxon>Bacilli</taxon>
        <taxon>Bacillales</taxon>
        <taxon>Bacillaceae</taxon>
        <taxon>Bacillus</taxon>
    </lineage>
</organism>